<feature type="transmembrane region" description="Helical" evidence="5">
    <location>
        <begin position="130"/>
        <end position="148"/>
    </location>
</feature>
<evidence type="ECO:0000256" key="3">
    <source>
        <dbReference type="ARBA" id="ARBA00022989"/>
    </source>
</evidence>
<dbReference type="Pfam" id="PF01794">
    <property type="entry name" value="Ferric_reduct"/>
    <property type="match status" value="1"/>
</dbReference>
<reference evidence="7 8" key="1">
    <citation type="submission" date="2021-03" db="EMBL/GenBank/DDBJ databases">
        <title>Sequencing the genomes of 1000 actinobacteria strains.</title>
        <authorList>
            <person name="Klenk H.-P."/>
        </authorList>
    </citation>
    <scope>NUCLEOTIDE SEQUENCE [LARGE SCALE GENOMIC DNA]</scope>
    <source>
        <strain evidence="7 8">DSM 46670</strain>
    </source>
</reference>
<feature type="transmembrane region" description="Helical" evidence="5">
    <location>
        <begin position="154"/>
        <end position="176"/>
    </location>
</feature>
<name>A0ABS4TMZ6_9PSEU</name>
<evidence type="ECO:0000256" key="4">
    <source>
        <dbReference type="ARBA" id="ARBA00023136"/>
    </source>
</evidence>
<sequence length="183" mass="19996">MTVAAPFIGESTYWYLARGSGIISLSLFTIAVSLGLLTAGRISTSRWPRFVTESLHRNISLASVVFLLVHIVTIVLDDYVSIGLLEAVVPFIGTYSPLYLGLGALAFDVIIMLVVTGVLRTKMSFRIWRLIHWMAYIGWPVAVIHTIGIGTDQAWSLITVGIGVALVLTCGGYRVASVRRRSL</sequence>
<evidence type="ECO:0000259" key="6">
    <source>
        <dbReference type="Pfam" id="PF01794"/>
    </source>
</evidence>
<evidence type="ECO:0000256" key="2">
    <source>
        <dbReference type="ARBA" id="ARBA00022692"/>
    </source>
</evidence>
<comment type="subcellular location">
    <subcellularLocation>
        <location evidence="1">Membrane</location>
        <topology evidence="1">Multi-pass membrane protein</topology>
    </subcellularLocation>
</comment>
<feature type="transmembrane region" description="Helical" evidence="5">
    <location>
        <begin position="12"/>
        <end position="37"/>
    </location>
</feature>
<keyword evidence="4 5" id="KW-0472">Membrane</keyword>
<dbReference type="EMBL" id="JAGINW010000001">
    <property type="protein sequence ID" value="MBP2325787.1"/>
    <property type="molecule type" value="Genomic_DNA"/>
</dbReference>
<proteinExistence type="predicted"/>
<comment type="caution">
    <text evidence="7">The sequence shown here is derived from an EMBL/GenBank/DDBJ whole genome shotgun (WGS) entry which is preliminary data.</text>
</comment>
<organism evidence="7 8">
    <name type="scientific">Kibdelosporangium banguiense</name>
    <dbReference type="NCBI Taxonomy" id="1365924"/>
    <lineage>
        <taxon>Bacteria</taxon>
        <taxon>Bacillati</taxon>
        <taxon>Actinomycetota</taxon>
        <taxon>Actinomycetes</taxon>
        <taxon>Pseudonocardiales</taxon>
        <taxon>Pseudonocardiaceae</taxon>
        <taxon>Kibdelosporangium</taxon>
    </lineage>
</organism>
<evidence type="ECO:0000313" key="8">
    <source>
        <dbReference type="Proteomes" id="UP001519332"/>
    </source>
</evidence>
<keyword evidence="3 5" id="KW-1133">Transmembrane helix</keyword>
<dbReference type="Proteomes" id="UP001519332">
    <property type="component" value="Unassembled WGS sequence"/>
</dbReference>
<feature type="transmembrane region" description="Helical" evidence="5">
    <location>
        <begin position="58"/>
        <end position="76"/>
    </location>
</feature>
<keyword evidence="2 5" id="KW-0812">Transmembrane</keyword>
<accession>A0ABS4TMZ6</accession>
<feature type="transmembrane region" description="Helical" evidence="5">
    <location>
        <begin position="96"/>
        <end position="118"/>
    </location>
</feature>
<dbReference type="RefSeq" id="WP_209642938.1">
    <property type="nucleotide sequence ID" value="NZ_JAGINW010000001.1"/>
</dbReference>
<gene>
    <name evidence="7" type="ORF">JOF56_006172</name>
</gene>
<evidence type="ECO:0000256" key="1">
    <source>
        <dbReference type="ARBA" id="ARBA00004141"/>
    </source>
</evidence>
<evidence type="ECO:0000256" key="5">
    <source>
        <dbReference type="SAM" id="Phobius"/>
    </source>
</evidence>
<keyword evidence="8" id="KW-1185">Reference proteome</keyword>
<protein>
    <submittedName>
        <fullName evidence="7">Ferric reductase</fullName>
    </submittedName>
</protein>
<evidence type="ECO:0000313" key="7">
    <source>
        <dbReference type="EMBL" id="MBP2325787.1"/>
    </source>
</evidence>
<dbReference type="InterPro" id="IPR013130">
    <property type="entry name" value="Fe3_Rdtase_TM_dom"/>
</dbReference>
<feature type="domain" description="Ferric oxidoreductase" evidence="6">
    <location>
        <begin position="21"/>
        <end position="142"/>
    </location>
</feature>